<sequence length="868" mass="97951">MAKAKSVGDGSGSTILDGVTLSRTLPPLLPANFLSRSALVDSFTFEAPGTTLIVGPIGYGKTSLATEIAQRNPGRTFWYTMVDEDSPAQFNSHVIQSVRNVIPGFAPWFNNQIQIEPMELIVKFSNELTTHKKGYIFIVDNRRTKEAQDFAVAAQMIRSLPRNLHLVQIRRNAPGSPVDEMAPTGSFQTIGPSELRFTANEVQQILAINGLSVESDATNEIIESAQGWPAAVQLIARGLSKGMQFDTSAEEISSSIEPLRLIVEEVVRGLTKEEKNQLVPLSAVIEFTSELAQKILGKNFSQHNLDSWAFEGSLLSKSSLDEPIYKIHSLIREVLYLDLTKDRISLQKAHHSASEYFESILNPTLAMEHAFFSQDFQRFEQLFRSGARIYSLTGRGKELLRWARYAGDESIEGQIKRQTVEVAGHLANLDYLRVEALLDSMRLQSRGTQLEQFIDRYASLIEIAVDFTFARFENLVCNVENAVKNDELAKDLDHTDELYALRRLASYRFLIDDLEALEEINLKARDLLAKRFSQAGHIHQLAISSMTAFLQGYYINAQGAAKMAISLSEKMGLASYHYPLDVLYVNARCIYEFAQHEKALEEFQQLSEKAALYQQWTWHLFALSYIASDNAIRGNIELALDSIRRCREKITLIEAENNLTSIVDRSELFVRLMAKDVDRMKILVTTALPGRLVENARLHILDLEDKPWKDENLSFMPERNPREKLYKLITDAHLAIDEPEICNAIVKEALKLGSEVGAKETFLRESILFPSYIRISVESPTFYNEEIARGAMDRMQELKKLSSHVPELTKREIEIVRHLDSGKPITSIGATLHISHNTMKTHLKNIYRKLSAEGRNQAVEKAKSLGLI</sequence>
<dbReference type="SUPFAM" id="SSF52540">
    <property type="entry name" value="P-loop containing nucleoside triphosphate hydrolases"/>
    <property type="match status" value="1"/>
</dbReference>
<feature type="domain" description="HTH luxR-type" evidence="4">
    <location>
        <begin position="801"/>
        <end position="866"/>
    </location>
</feature>
<dbReference type="PANTHER" id="PTHR44688">
    <property type="entry name" value="DNA-BINDING TRANSCRIPTIONAL ACTIVATOR DEVR_DOSR"/>
    <property type="match status" value="1"/>
</dbReference>
<keyword evidence="2" id="KW-0238">DNA-binding</keyword>
<dbReference type="PROSITE" id="PS50043">
    <property type="entry name" value="HTH_LUXR_2"/>
    <property type="match status" value="1"/>
</dbReference>
<dbReference type="InterPro" id="IPR016032">
    <property type="entry name" value="Sig_transdc_resp-reg_C-effctor"/>
</dbReference>
<dbReference type="CDD" id="cd06170">
    <property type="entry name" value="LuxR_C_like"/>
    <property type="match status" value="1"/>
</dbReference>
<dbReference type="InterPro" id="IPR027417">
    <property type="entry name" value="P-loop_NTPase"/>
</dbReference>
<dbReference type="AlphaFoldDB" id="A0A094QGR3"/>
<dbReference type="GO" id="GO:0003677">
    <property type="term" value="F:DNA binding"/>
    <property type="evidence" value="ECO:0007669"/>
    <property type="project" value="UniProtKB-KW"/>
</dbReference>
<evidence type="ECO:0000259" key="4">
    <source>
        <dbReference type="PROSITE" id="PS50043"/>
    </source>
</evidence>
<accession>A0A094QGR3</accession>
<evidence type="ECO:0000313" key="5">
    <source>
        <dbReference type="EMBL" id="KGA21474.1"/>
    </source>
</evidence>
<dbReference type="Gene3D" id="3.40.50.300">
    <property type="entry name" value="P-loop containing nucleotide triphosphate hydrolases"/>
    <property type="match status" value="1"/>
</dbReference>
<reference evidence="5" key="1">
    <citation type="submission" date="2014-06" db="EMBL/GenBank/DDBJ databases">
        <title>Key roles for freshwater Actinobacteria revealed by deep metagenomic sequencing.</title>
        <authorList>
            <person name="Ghai R."/>
            <person name="Mizuno C.M."/>
            <person name="Picazo A."/>
            <person name="Camacho A."/>
            <person name="Rodriguez-Valera F."/>
        </authorList>
    </citation>
    <scope>NUCLEOTIDE SEQUENCE</scope>
</reference>
<dbReference type="Gene3D" id="1.10.10.10">
    <property type="entry name" value="Winged helix-like DNA-binding domain superfamily/Winged helix DNA-binding domain"/>
    <property type="match status" value="1"/>
</dbReference>
<dbReference type="PANTHER" id="PTHR44688:SF16">
    <property type="entry name" value="DNA-BINDING TRANSCRIPTIONAL ACTIVATOR DEVR_DOSR"/>
    <property type="match status" value="1"/>
</dbReference>
<protein>
    <recommendedName>
        <fullName evidence="4">HTH luxR-type domain-containing protein</fullName>
    </recommendedName>
</protein>
<dbReference type="InterPro" id="IPR000792">
    <property type="entry name" value="Tscrpt_reg_LuxR_C"/>
</dbReference>
<dbReference type="InterPro" id="IPR036388">
    <property type="entry name" value="WH-like_DNA-bd_sf"/>
</dbReference>
<keyword evidence="3" id="KW-0804">Transcription</keyword>
<evidence type="ECO:0000256" key="1">
    <source>
        <dbReference type="ARBA" id="ARBA00023015"/>
    </source>
</evidence>
<dbReference type="SMART" id="SM00421">
    <property type="entry name" value="HTH_LUXR"/>
    <property type="match status" value="1"/>
</dbReference>
<dbReference type="GO" id="GO:0006355">
    <property type="term" value="P:regulation of DNA-templated transcription"/>
    <property type="evidence" value="ECO:0007669"/>
    <property type="project" value="InterPro"/>
</dbReference>
<dbReference type="Pfam" id="PF25873">
    <property type="entry name" value="WHD_MalT"/>
    <property type="match status" value="1"/>
</dbReference>
<evidence type="ECO:0000256" key="2">
    <source>
        <dbReference type="ARBA" id="ARBA00023125"/>
    </source>
</evidence>
<name>A0A094QGR3_9ZZZZ</name>
<proteinExistence type="predicted"/>
<evidence type="ECO:0000256" key="3">
    <source>
        <dbReference type="ARBA" id="ARBA00023163"/>
    </source>
</evidence>
<comment type="caution">
    <text evidence="5">The sequence shown here is derived from an EMBL/GenBank/DDBJ whole genome shotgun (WGS) entry which is preliminary data.</text>
</comment>
<dbReference type="Pfam" id="PF00196">
    <property type="entry name" value="GerE"/>
    <property type="match status" value="1"/>
</dbReference>
<gene>
    <name evidence="5" type="ORF">GM51_2040</name>
</gene>
<keyword evidence="1" id="KW-0805">Transcription regulation</keyword>
<organism evidence="5">
    <name type="scientific">freshwater metagenome</name>
    <dbReference type="NCBI Taxonomy" id="449393"/>
    <lineage>
        <taxon>unclassified sequences</taxon>
        <taxon>metagenomes</taxon>
        <taxon>ecological metagenomes</taxon>
    </lineage>
</organism>
<dbReference type="InterPro" id="IPR059106">
    <property type="entry name" value="WHD_MalT"/>
</dbReference>
<dbReference type="PRINTS" id="PR00038">
    <property type="entry name" value="HTHLUXR"/>
</dbReference>
<dbReference type="SUPFAM" id="SSF46894">
    <property type="entry name" value="C-terminal effector domain of the bipartite response regulators"/>
    <property type="match status" value="1"/>
</dbReference>
<dbReference type="EMBL" id="JNSL01000006">
    <property type="protein sequence ID" value="KGA21474.1"/>
    <property type="molecule type" value="Genomic_DNA"/>
</dbReference>